<gene>
    <name evidence="1" type="ORF">HNQ60_000704</name>
</gene>
<comment type="caution">
    <text evidence="1">The sequence shown here is derived from an EMBL/GenBank/DDBJ whole genome shotgun (WGS) entry which is preliminary data.</text>
</comment>
<dbReference type="Proteomes" id="UP000588068">
    <property type="component" value="Unassembled WGS sequence"/>
</dbReference>
<dbReference type="AlphaFoldDB" id="A0A841HHX2"/>
<sequence length="60" mass="7084">MPDRHPLRQRLEQIARKEDWRSLNSAIEQVWGTKHYRELGDAQERLRDALAASMADPSWP</sequence>
<dbReference type="EMBL" id="JACHHZ010000001">
    <property type="protein sequence ID" value="MBB6091858.1"/>
    <property type="molecule type" value="Genomic_DNA"/>
</dbReference>
<proteinExistence type="predicted"/>
<protein>
    <submittedName>
        <fullName evidence="1">Uncharacterized protein</fullName>
    </submittedName>
</protein>
<accession>A0A841HHX2</accession>
<keyword evidence="2" id="KW-1185">Reference proteome</keyword>
<evidence type="ECO:0000313" key="2">
    <source>
        <dbReference type="Proteomes" id="UP000588068"/>
    </source>
</evidence>
<evidence type="ECO:0000313" key="1">
    <source>
        <dbReference type="EMBL" id="MBB6091858.1"/>
    </source>
</evidence>
<dbReference type="RefSeq" id="WP_184329627.1">
    <property type="nucleotide sequence ID" value="NZ_JACHHZ010000001.1"/>
</dbReference>
<organism evidence="1 2">
    <name type="scientific">Povalibacter uvarum</name>
    <dbReference type="NCBI Taxonomy" id="732238"/>
    <lineage>
        <taxon>Bacteria</taxon>
        <taxon>Pseudomonadati</taxon>
        <taxon>Pseudomonadota</taxon>
        <taxon>Gammaproteobacteria</taxon>
        <taxon>Steroidobacterales</taxon>
        <taxon>Steroidobacteraceae</taxon>
        <taxon>Povalibacter</taxon>
    </lineage>
</organism>
<reference evidence="1 2" key="1">
    <citation type="submission" date="2020-08" db="EMBL/GenBank/DDBJ databases">
        <title>Genomic Encyclopedia of Type Strains, Phase IV (KMG-IV): sequencing the most valuable type-strain genomes for metagenomic binning, comparative biology and taxonomic classification.</title>
        <authorList>
            <person name="Goeker M."/>
        </authorList>
    </citation>
    <scope>NUCLEOTIDE SEQUENCE [LARGE SCALE GENOMIC DNA]</scope>
    <source>
        <strain evidence="1 2">DSM 26723</strain>
    </source>
</reference>
<name>A0A841HHX2_9GAMM</name>